<evidence type="ECO:0000313" key="1">
    <source>
        <dbReference type="EMBL" id="PHV55883.1"/>
    </source>
</evidence>
<comment type="caution">
    <text evidence="1">The sequence shown here is derived from an EMBL/GenBank/DDBJ whole genome shotgun (WGS) entry which is preliminary data.</text>
</comment>
<name>A0A2G3NQS8_STRMC</name>
<evidence type="ECO:0000313" key="2">
    <source>
        <dbReference type="Proteomes" id="UP000222913"/>
    </source>
</evidence>
<dbReference type="AlphaFoldDB" id="A0A2G3NQS8"/>
<dbReference type="EMBL" id="PEBM01000055">
    <property type="protein sequence ID" value="PHV55883.1"/>
    <property type="molecule type" value="Genomic_DNA"/>
</dbReference>
<accession>A0A2G3NQS8</accession>
<reference evidence="1 2" key="1">
    <citation type="submission" date="2017-10" db="EMBL/GenBank/DDBJ databases">
        <title>Whole-genome sequence of three Streptococcus macedonicus strains isolated from Italian cheeses of the Veneto region.</title>
        <authorList>
            <person name="Treu L."/>
            <person name="De Diego-Diaz B."/>
            <person name="Papadimitriou K."/>
            <person name="Tsakalidou E."/>
            <person name="Corich V."/>
            <person name="Giacomini A."/>
        </authorList>
    </citation>
    <scope>NUCLEOTIDE SEQUENCE [LARGE SCALE GENOMIC DNA]</scope>
    <source>
        <strain evidence="1 2">27MV</strain>
    </source>
</reference>
<dbReference type="Proteomes" id="UP000222913">
    <property type="component" value="Unassembled WGS sequence"/>
</dbReference>
<sequence>MKKCTFVIPYFGDFPNYFPLFLRSCEYNKDYEWLIITNNTAEYNYPNNVRTLYMTFEQFKGRLEQRLGIQVNIQDYHKICDFKPTYGYVFEEELKNSLFWGYCDMDLVFGNLNALITKDMLENYDKLFALGHLVMFKNSHENNRLFMAPLNGEVVYKKVLTSPKTFIFDEPFGIGEGKCIHDIFIANNKRVFSEDFSLNLKIEPANIIQVKFDYYKKNWLTISHRNDICLWKDGRVEVITCSKGHLSETDYLYMHFQSRKMKFDNSLLDTNHIKILGDGFYQLEYSEVTLENFKKIKKTIVSTRYIKIMIEYKVDAILKKLGFRK</sequence>
<dbReference type="Pfam" id="PF20330">
    <property type="entry name" value="DUF6625"/>
    <property type="match status" value="1"/>
</dbReference>
<proteinExistence type="predicted"/>
<dbReference type="RefSeq" id="WP_099390777.1">
    <property type="nucleotide sequence ID" value="NZ_PEBM01000055.1"/>
</dbReference>
<protein>
    <submittedName>
        <fullName evidence="1">Uncharacterized protein</fullName>
    </submittedName>
</protein>
<gene>
    <name evidence="1" type="ORF">CS010_09330</name>
</gene>
<dbReference type="InterPro" id="IPR046733">
    <property type="entry name" value="DUF6625"/>
</dbReference>
<organism evidence="1 2">
    <name type="scientific">Streptococcus macedonicus</name>
    <name type="common">Streptococcus gallolyticus macedonicus</name>
    <dbReference type="NCBI Taxonomy" id="59310"/>
    <lineage>
        <taxon>Bacteria</taxon>
        <taxon>Bacillati</taxon>
        <taxon>Bacillota</taxon>
        <taxon>Bacilli</taxon>
        <taxon>Lactobacillales</taxon>
        <taxon>Streptococcaceae</taxon>
        <taxon>Streptococcus</taxon>
    </lineage>
</organism>